<dbReference type="PROSITE" id="PS51462">
    <property type="entry name" value="NUDIX"/>
    <property type="match status" value="1"/>
</dbReference>
<dbReference type="EMBL" id="JH432214">
    <property type="status" value="NOT_ANNOTATED_CDS"/>
    <property type="molecule type" value="Genomic_DNA"/>
</dbReference>
<comment type="cofactor">
    <cofactor evidence="1">
        <name>Mg(2+)</name>
        <dbReference type="ChEBI" id="CHEBI:18420"/>
    </cofactor>
</comment>
<comment type="subunit">
    <text evidence="3">Homodimer.</text>
</comment>
<dbReference type="PANTHER" id="PTHR11839:SF15">
    <property type="entry name" value="URIDINE DIPHOSPHATE GLUCOSE PYROPHOSPHATASE NUDT14"/>
    <property type="match status" value="1"/>
</dbReference>
<accession>T1JH04</accession>
<name>T1JH04_STRMM</name>
<dbReference type="FunFam" id="3.90.79.10:FF:000035">
    <property type="entry name" value="Uridine diphosphate glucose pyrophosphatase"/>
    <property type="match status" value="1"/>
</dbReference>
<dbReference type="GO" id="GO:0005737">
    <property type="term" value="C:cytoplasm"/>
    <property type="evidence" value="ECO:0007669"/>
    <property type="project" value="UniProtKB-SubCell"/>
</dbReference>
<dbReference type="GO" id="GO:0008768">
    <property type="term" value="F:UDP-sugar diphosphatase activity"/>
    <property type="evidence" value="ECO:0007669"/>
    <property type="project" value="UniProtKB-EC"/>
</dbReference>
<evidence type="ECO:0000256" key="10">
    <source>
        <dbReference type="ARBA" id="ARBA00071467"/>
    </source>
</evidence>
<dbReference type="AlphaFoldDB" id="T1JH04"/>
<dbReference type="InterPro" id="IPR015797">
    <property type="entry name" value="NUDIX_hydrolase-like_dom_sf"/>
</dbReference>
<evidence type="ECO:0000256" key="7">
    <source>
        <dbReference type="ARBA" id="ARBA00051086"/>
    </source>
</evidence>
<dbReference type="PANTHER" id="PTHR11839">
    <property type="entry name" value="UDP/ADP-SUGAR PYROPHOSPHATASE"/>
    <property type="match status" value="1"/>
</dbReference>
<comment type="catalytic activity">
    <reaction evidence="7">
        <text>UDP-sugar + H2O = UMP + alpha-D-aldose 1-phosphate.</text>
        <dbReference type="EC" id="3.6.1.45"/>
    </reaction>
</comment>
<reference evidence="14" key="1">
    <citation type="submission" date="2011-05" db="EMBL/GenBank/DDBJ databases">
        <authorList>
            <person name="Richards S.R."/>
            <person name="Qu J."/>
            <person name="Jiang H."/>
            <person name="Jhangiani S.N."/>
            <person name="Agravi P."/>
            <person name="Goodspeed R."/>
            <person name="Gross S."/>
            <person name="Mandapat C."/>
            <person name="Jackson L."/>
            <person name="Mathew T."/>
            <person name="Pu L."/>
            <person name="Thornton R."/>
            <person name="Saada N."/>
            <person name="Wilczek-Boney K.B."/>
            <person name="Lee S."/>
            <person name="Kovar C."/>
            <person name="Wu Y."/>
            <person name="Scherer S.E."/>
            <person name="Worley K.C."/>
            <person name="Muzny D.M."/>
            <person name="Gibbs R."/>
        </authorList>
    </citation>
    <scope>NUCLEOTIDE SEQUENCE</scope>
    <source>
        <strain evidence="14">Brora</strain>
    </source>
</reference>
<evidence type="ECO:0000256" key="5">
    <source>
        <dbReference type="ARBA" id="ARBA00022801"/>
    </source>
</evidence>
<evidence type="ECO:0000256" key="1">
    <source>
        <dbReference type="ARBA" id="ARBA00001946"/>
    </source>
</evidence>
<evidence type="ECO:0000313" key="13">
    <source>
        <dbReference type="EnsemblMetazoa" id="SMAR013132-PA"/>
    </source>
</evidence>
<evidence type="ECO:0000256" key="3">
    <source>
        <dbReference type="ARBA" id="ARBA00011738"/>
    </source>
</evidence>
<dbReference type="GO" id="GO:0006753">
    <property type="term" value="P:nucleoside phosphate metabolic process"/>
    <property type="evidence" value="ECO:0007669"/>
    <property type="project" value="TreeGrafter"/>
</dbReference>
<dbReference type="Gene3D" id="3.90.79.10">
    <property type="entry name" value="Nucleoside Triphosphate Pyrophosphohydrolase"/>
    <property type="match status" value="1"/>
</dbReference>
<keyword evidence="14" id="KW-1185">Reference proteome</keyword>
<evidence type="ECO:0000256" key="8">
    <source>
        <dbReference type="ARBA" id="ARBA00054674"/>
    </source>
</evidence>
<dbReference type="GO" id="GO:0046872">
    <property type="term" value="F:metal ion binding"/>
    <property type="evidence" value="ECO:0007669"/>
    <property type="project" value="InterPro"/>
</dbReference>
<dbReference type="EnsemblMetazoa" id="SMAR013132-RA">
    <property type="protein sequence ID" value="SMAR013132-PA"/>
    <property type="gene ID" value="SMAR013132"/>
</dbReference>
<protein>
    <recommendedName>
        <fullName evidence="10">Uridine diphosphate glucose pyrophosphatase NUDT14</fullName>
        <ecNumber evidence="9">3.6.1.45</ecNumber>
    </recommendedName>
    <alternativeName>
        <fullName evidence="11">Nucleoside diphosphate-linked moiety X motif 14</fullName>
    </alternativeName>
</protein>
<evidence type="ECO:0000256" key="6">
    <source>
        <dbReference type="ARBA" id="ARBA00022842"/>
    </source>
</evidence>
<dbReference type="InterPro" id="IPR000086">
    <property type="entry name" value="NUDIX_hydrolase_dom"/>
</dbReference>
<sequence length="211" mass="23951">MDKINNVTFSTYTESKYVQPFRMFYTQDGVDKTWDLVGVHQSVCIIIYNVTRKTLVFVRQFRPAVYYGSIPPDERHSDKIDTDKYPGKLGLTLELCAGVVDKAKSLEEIAQEEVLEECGYKVPIENLQRVKTYRSGVGVSGESLTMFYAQVDDDMKVAKGGGLESEGELIEVVEMSIAQVLEYLDQDEVQSPSGFLFAVMWFLQNKEKIIN</sequence>
<keyword evidence="5" id="KW-0378">Hydrolase</keyword>
<comment type="subcellular location">
    <subcellularLocation>
        <location evidence="2">Cytoplasm</location>
    </subcellularLocation>
</comment>
<proteinExistence type="predicted"/>
<dbReference type="InterPro" id="IPR004385">
    <property type="entry name" value="NDP_pyrophosphatase"/>
</dbReference>
<dbReference type="OMA" id="YTYELCA"/>
<dbReference type="GO" id="GO:0019693">
    <property type="term" value="P:ribose phosphate metabolic process"/>
    <property type="evidence" value="ECO:0007669"/>
    <property type="project" value="TreeGrafter"/>
</dbReference>
<dbReference type="SUPFAM" id="SSF55811">
    <property type="entry name" value="Nudix"/>
    <property type="match status" value="1"/>
</dbReference>
<dbReference type="HOGENOM" id="CLU_062658_1_0_1"/>
<dbReference type="NCBIfam" id="TIGR00052">
    <property type="entry name" value="nudix-type nucleoside diphosphatase, YffH/AdpP family"/>
    <property type="match status" value="1"/>
</dbReference>
<dbReference type="EC" id="3.6.1.45" evidence="9"/>
<dbReference type="STRING" id="126957.T1JH04"/>
<evidence type="ECO:0000256" key="2">
    <source>
        <dbReference type="ARBA" id="ARBA00004496"/>
    </source>
</evidence>
<dbReference type="PhylomeDB" id="T1JH04"/>
<feature type="domain" description="Nudix hydrolase" evidence="12">
    <location>
        <begin position="38"/>
        <end position="198"/>
    </location>
</feature>
<evidence type="ECO:0000313" key="14">
    <source>
        <dbReference type="Proteomes" id="UP000014500"/>
    </source>
</evidence>
<reference evidence="13" key="2">
    <citation type="submission" date="2015-02" db="UniProtKB">
        <authorList>
            <consortium name="EnsemblMetazoa"/>
        </authorList>
    </citation>
    <scope>IDENTIFICATION</scope>
</reference>
<keyword evidence="4" id="KW-0963">Cytoplasm</keyword>
<evidence type="ECO:0000256" key="9">
    <source>
        <dbReference type="ARBA" id="ARBA00066480"/>
    </source>
</evidence>
<evidence type="ECO:0000259" key="12">
    <source>
        <dbReference type="PROSITE" id="PS51462"/>
    </source>
</evidence>
<dbReference type="Proteomes" id="UP000014500">
    <property type="component" value="Unassembled WGS sequence"/>
</dbReference>
<evidence type="ECO:0000256" key="4">
    <source>
        <dbReference type="ARBA" id="ARBA00022490"/>
    </source>
</evidence>
<comment type="function">
    <text evidence="8">Hydrolyzes UDP-glucose to glucose 1-phosphate and UMP and ADP-ribose to ribose 5-phosphate and AMP. The physiological substrate is probably UDP-glucose. Poor activity on other substrates such as ADP-glucose, CDP-glucose, GDP-glucose and GDP-mannose.</text>
</comment>
<dbReference type="eggNOG" id="KOG4432">
    <property type="taxonomic scope" value="Eukaryota"/>
</dbReference>
<dbReference type="CDD" id="cd18887">
    <property type="entry name" value="NUDIX_UGPPase_Nudt14"/>
    <property type="match status" value="1"/>
</dbReference>
<organism evidence="13 14">
    <name type="scientific">Strigamia maritima</name>
    <name type="common">European centipede</name>
    <name type="synonym">Geophilus maritimus</name>
    <dbReference type="NCBI Taxonomy" id="126957"/>
    <lineage>
        <taxon>Eukaryota</taxon>
        <taxon>Metazoa</taxon>
        <taxon>Ecdysozoa</taxon>
        <taxon>Arthropoda</taxon>
        <taxon>Myriapoda</taxon>
        <taxon>Chilopoda</taxon>
        <taxon>Pleurostigmophora</taxon>
        <taxon>Geophilomorpha</taxon>
        <taxon>Linotaeniidae</taxon>
        <taxon>Strigamia</taxon>
    </lineage>
</organism>
<evidence type="ECO:0000256" key="11">
    <source>
        <dbReference type="ARBA" id="ARBA00080475"/>
    </source>
</evidence>
<keyword evidence="6" id="KW-0460">Magnesium</keyword>